<evidence type="ECO:0000259" key="1">
    <source>
        <dbReference type="Pfam" id="PF07796"/>
    </source>
</evidence>
<evidence type="ECO:0000313" key="2">
    <source>
        <dbReference type="EMBL" id="GAI16687.1"/>
    </source>
</evidence>
<dbReference type="Pfam" id="PF07796">
    <property type="entry name" value="DUF1638"/>
    <property type="match status" value="1"/>
</dbReference>
<dbReference type="AlphaFoldDB" id="X1LBI3"/>
<accession>X1LBI3</accession>
<sequence>MIKKNKKVKFIACEVIYDEVKNKIPHNWSVTYFEKRLHLQSDTLRKRLQDVIDESQHYDAIVLGYGLCGKGTERLVSRNTILVIPRCQDCIAMLLGSVEEYKKQFLKEPGTYYLTRGYIGDVDDFIASGFSETKKSMTGKPGIG</sequence>
<protein>
    <recommendedName>
        <fullName evidence="1">DUF1638 domain-containing protein</fullName>
    </recommendedName>
</protein>
<feature type="domain" description="DUF1638" evidence="1">
    <location>
        <begin position="34"/>
        <end position="133"/>
    </location>
</feature>
<dbReference type="InterPro" id="IPR012437">
    <property type="entry name" value="DUF1638"/>
</dbReference>
<organism evidence="2">
    <name type="scientific">marine sediment metagenome</name>
    <dbReference type="NCBI Taxonomy" id="412755"/>
    <lineage>
        <taxon>unclassified sequences</taxon>
        <taxon>metagenomes</taxon>
        <taxon>ecological metagenomes</taxon>
    </lineage>
</organism>
<gene>
    <name evidence="2" type="ORF">S06H3_18727</name>
</gene>
<name>X1LBI3_9ZZZZ</name>
<dbReference type="EMBL" id="BARV01009506">
    <property type="protein sequence ID" value="GAI16687.1"/>
    <property type="molecule type" value="Genomic_DNA"/>
</dbReference>
<reference evidence="2" key="1">
    <citation type="journal article" date="2014" name="Front. Microbiol.">
        <title>High frequency of phylogenetically diverse reductive dehalogenase-homologous genes in deep subseafloor sedimentary metagenomes.</title>
        <authorList>
            <person name="Kawai M."/>
            <person name="Futagami T."/>
            <person name="Toyoda A."/>
            <person name="Takaki Y."/>
            <person name="Nishi S."/>
            <person name="Hori S."/>
            <person name="Arai W."/>
            <person name="Tsubouchi T."/>
            <person name="Morono Y."/>
            <person name="Uchiyama I."/>
            <person name="Ito T."/>
            <person name="Fujiyama A."/>
            <person name="Inagaki F."/>
            <person name="Takami H."/>
        </authorList>
    </citation>
    <scope>NUCLEOTIDE SEQUENCE</scope>
    <source>
        <strain evidence="2">Expedition CK06-06</strain>
    </source>
</reference>
<comment type="caution">
    <text evidence="2">The sequence shown here is derived from an EMBL/GenBank/DDBJ whole genome shotgun (WGS) entry which is preliminary data.</text>
</comment>
<proteinExistence type="predicted"/>